<organism evidence="2 3">
    <name type="scientific">Candidatus Paraluminiphilus aquimaris</name>
    <dbReference type="NCBI Taxonomy" id="2518994"/>
    <lineage>
        <taxon>Bacteria</taxon>
        <taxon>Pseudomonadati</taxon>
        <taxon>Pseudomonadota</taxon>
        <taxon>Gammaproteobacteria</taxon>
        <taxon>Cellvibrionales</taxon>
        <taxon>Halieaceae</taxon>
        <taxon>Candidatus Paraluminiphilus</taxon>
    </lineage>
</organism>
<dbReference type="InterPro" id="IPR029401">
    <property type="entry name" value="Nudix_N"/>
</dbReference>
<feature type="domain" description="Nudix hydrolase" evidence="1">
    <location>
        <begin position="36"/>
        <end position="159"/>
    </location>
</feature>
<name>A0ABY6Q9C0_9GAMM</name>
<dbReference type="InterPro" id="IPR015797">
    <property type="entry name" value="NUDIX_hydrolase-like_dom_sf"/>
</dbReference>
<dbReference type="Pfam" id="PF00293">
    <property type="entry name" value="NUDIX"/>
    <property type="match status" value="1"/>
</dbReference>
<dbReference type="PANTHER" id="PTHR43222:SF2">
    <property type="entry name" value="NUDIX HYDROLASE 23, CHLOROPLASTIC"/>
    <property type="match status" value="1"/>
</dbReference>
<proteinExistence type="predicted"/>
<evidence type="ECO:0000313" key="3">
    <source>
        <dbReference type="Proteomes" id="UP001317963"/>
    </source>
</evidence>
<dbReference type="Pfam" id="PF14803">
    <property type="entry name" value="Zn_ribbon_Nudix"/>
    <property type="match status" value="1"/>
</dbReference>
<dbReference type="PANTHER" id="PTHR43222">
    <property type="entry name" value="NUDIX HYDROLASE 23"/>
    <property type="match status" value="1"/>
</dbReference>
<dbReference type="EMBL" id="CP036501">
    <property type="protein sequence ID" value="UZP74821.1"/>
    <property type="molecule type" value="Genomic_DNA"/>
</dbReference>
<dbReference type="Gene3D" id="3.90.79.10">
    <property type="entry name" value="Nucleoside Triphosphate Pyrophosphohydrolase"/>
    <property type="match status" value="1"/>
</dbReference>
<dbReference type="Proteomes" id="UP001317963">
    <property type="component" value="Chromosome"/>
</dbReference>
<sequence>MKFCSNCGAEVERRIPEGEDRERDVCPACHTIHYVNPKIICGCIPTVGDKVLLCKRAIEPRYGKWTLPAGFMENRETTEEGAAREMWEEAEARAVDMSLYRIFDVPHISQVYVFYRCEVLDGEFGAGSESLESKLYAEDEIPWDELAFPVVIEMLREFFEDRKTQDFPIRNSTIRYQHRRSG</sequence>
<accession>A0ABY6Q9C0</accession>
<protein>
    <submittedName>
        <fullName evidence="2">NUDIX domain-containing protein</fullName>
    </submittedName>
</protein>
<evidence type="ECO:0000313" key="2">
    <source>
        <dbReference type="EMBL" id="UZP74821.1"/>
    </source>
</evidence>
<gene>
    <name evidence="2" type="ORF">E0F26_08765</name>
</gene>
<dbReference type="CDD" id="cd04511">
    <property type="entry name" value="NUDIX_Hydrolase"/>
    <property type="match status" value="1"/>
</dbReference>
<keyword evidence="3" id="KW-1185">Reference proteome</keyword>
<dbReference type="InterPro" id="IPR000086">
    <property type="entry name" value="NUDIX_hydrolase_dom"/>
</dbReference>
<evidence type="ECO:0000259" key="1">
    <source>
        <dbReference type="PROSITE" id="PS51462"/>
    </source>
</evidence>
<dbReference type="PROSITE" id="PS51462">
    <property type="entry name" value="NUDIX"/>
    <property type="match status" value="1"/>
</dbReference>
<dbReference type="SUPFAM" id="SSF55811">
    <property type="entry name" value="Nudix"/>
    <property type="match status" value="1"/>
</dbReference>
<dbReference type="RefSeq" id="WP_279241284.1">
    <property type="nucleotide sequence ID" value="NZ_CP036501.1"/>
</dbReference>
<dbReference type="Gene3D" id="2.20.70.10">
    <property type="match status" value="1"/>
</dbReference>
<reference evidence="2 3" key="1">
    <citation type="submission" date="2019-02" db="EMBL/GenBank/DDBJ databases">
        <title>Halieaceae_genomes.</title>
        <authorList>
            <person name="Li S.-H."/>
        </authorList>
    </citation>
    <scope>NUCLEOTIDE SEQUENCE [LARGE SCALE GENOMIC DNA]</scope>
    <source>
        <strain evidence="2 3">JH123</strain>
    </source>
</reference>